<accession>A0A061R4K1</accession>
<evidence type="ECO:0000313" key="3">
    <source>
        <dbReference type="EMBL" id="JAC65639.1"/>
    </source>
</evidence>
<feature type="non-terminal residue" evidence="3">
    <location>
        <position position="229"/>
    </location>
</feature>
<protein>
    <recommendedName>
        <fullName evidence="2">UBX domain-containing protein</fullName>
    </recommendedName>
</protein>
<sequence length="229" mass="26881">LLSLAIAYYSHDWPQLQEWIARNSTASLVLKSFALLTMLSLASDWLSSSLRKWWYQRQALQAPFYREDERHRDGYCQITDSAQAELIAVTAEVRKREAEARAAAAYAAARAIEEEERSRRRREADARKAKLEREERELQELAQTQEEARQRRLLRLEQNEAYQEALRADRQKDEERRKKAEEAEGQKRRHRQRLEEMRASVPEEPAAGEGTATIRVRLPDSTALSRRFR</sequence>
<evidence type="ECO:0000256" key="1">
    <source>
        <dbReference type="SAM" id="MobiDB-lite"/>
    </source>
</evidence>
<name>A0A061R4K1_9CHLO</name>
<dbReference type="EMBL" id="GBEZ01021084">
    <property type="protein sequence ID" value="JAC65639.1"/>
    <property type="molecule type" value="Transcribed_RNA"/>
</dbReference>
<evidence type="ECO:0000259" key="2">
    <source>
        <dbReference type="PROSITE" id="PS50033"/>
    </source>
</evidence>
<dbReference type="PROSITE" id="PS50033">
    <property type="entry name" value="UBX"/>
    <property type="match status" value="1"/>
</dbReference>
<gene>
    <name evidence="3" type="ORF">TSPGSL018_15603</name>
</gene>
<feature type="unsure residue" description="I or L" evidence="3">
    <location>
        <position position="141"/>
    </location>
</feature>
<dbReference type="InterPro" id="IPR001012">
    <property type="entry name" value="UBX_dom"/>
</dbReference>
<feature type="region of interest" description="Disordered" evidence="1">
    <location>
        <begin position="165"/>
        <end position="229"/>
    </location>
</feature>
<proteinExistence type="predicted"/>
<dbReference type="AlphaFoldDB" id="A0A061R4K1"/>
<feature type="non-terminal residue" evidence="3">
    <location>
        <position position="1"/>
    </location>
</feature>
<feature type="compositionally biased region" description="Basic and acidic residues" evidence="1">
    <location>
        <begin position="166"/>
        <end position="186"/>
    </location>
</feature>
<reference evidence="3" key="1">
    <citation type="submission" date="2014-05" db="EMBL/GenBank/DDBJ databases">
        <title>The transcriptome of the halophilic microalga Tetraselmis sp. GSL018 isolated from the Great Salt Lake, Utah.</title>
        <authorList>
            <person name="Jinkerson R.E."/>
            <person name="D'Adamo S."/>
            <person name="Posewitz M.C."/>
        </authorList>
    </citation>
    <scope>NUCLEOTIDE SEQUENCE</scope>
    <source>
        <strain evidence="3">GSL018</strain>
    </source>
</reference>
<feature type="domain" description="UBX" evidence="2">
    <location>
        <begin position="207"/>
        <end position="229"/>
    </location>
</feature>
<organism evidence="3">
    <name type="scientific">Tetraselmis sp. GSL018</name>
    <dbReference type="NCBI Taxonomy" id="582737"/>
    <lineage>
        <taxon>Eukaryota</taxon>
        <taxon>Viridiplantae</taxon>
        <taxon>Chlorophyta</taxon>
        <taxon>core chlorophytes</taxon>
        <taxon>Chlorodendrophyceae</taxon>
        <taxon>Chlorodendrales</taxon>
        <taxon>Chlorodendraceae</taxon>
        <taxon>Tetraselmis</taxon>
    </lineage>
</organism>